<sequence>MAPKGRGRSRLPAPLPADMVLRDTEGNAWRLGRQLGQGGFGLIYLGNAPLKLLPELHV</sequence>
<accession>A0A8C6YTR6</accession>
<dbReference type="Proteomes" id="UP000694420">
    <property type="component" value="Unplaced"/>
</dbReference>
<reference evidence="1" key="1">
    <citation type="submission" date="2025-08" db="UniProtKB">
        <authorList>
            <consortium name="Ensembl"/>
        </authorList>
    </citation>
    <scope>IDENTIFICATION</scope>
</reference>
<name>A0A8C6YTR6_NOTPE</name>
<proteinExistence type="predicted"/>
<dbReference type="Ensembl" id="ENSNPET00000004855.1">
    <property type="protein sequence ID" value="ENSNPEP00000004741.1"/>
    <property type="gene ID" value="ENSNPEG00000003618.1"/>
</dbReference>
<keyword evidence="2" id="KW-1185">Reference proteome</keyword>
<protein>
    <submittedName>
        <fullName evidence="1">Uncharacterized protein</fullName>
    </submittedName>
</protein>
<evidence type="ECO:0000313" key="1">
    <source>
        <dbReference type="Ensembl" id="ENSNPEP00000004741.1"/>
    </source>
</evidence>
<reference evidence="1" key="2">
    <citation type="submission" date="2025-09" db="UniProtKB">
        <authorList>
            <consortium name="Ensembl"/>
        </authorList>
    </citation>
    <scope>IDENTIFICATION</scope>
</reference>
<dbReference type="Gene3D" id="3.30.200.20">
    <property type="entry name" value="Phosphorylase Kinase, domain 1"/>
    <property type="match status" value="1"/>
</dbReference>
<dbReference type="AlphaFoldDB" id="A0A8C6YTR6"/>
<evidence type="ECO:0000313" key="2">
    <source>
        <dbReference type="Proteomes" id="UP000694420"/>
    </source>
</evidence>
<organism evidence="1 2">
    <name type="scientific">Nothoprocta perdicaria</name>
    <name type="common">Chilean tinamou</name>
    <name type="synonym">Crypturus perdicarius</name>
    <dbReference type="NCBI Taxonomy" id="30464"/>
    <lineage>
        <taxon>Eukaryota</taxon>
        <taxon>Metazoa</taxon>
        <taxon>Chordata</taxon>
        <taxon>Craniata</taxon>
        <taxon>Vertebrata</taxon>
        <taxon>Euteleostomi</taxon>
        <taxon>Archelosauria</taxon>
        <taxon>Archosauria</taxon>
        <taxon>Dinosauria</taxon>
        <taxon>Saurischia</taxon>
        <taxon>Theropoda</taxon>
        <taxon>Coelurosauria</taxon>
        <taxon>Aves</taxon>
        <taxon>Palaeognathae</taxon>
        <taxon>Tinamiformes</taxon>
        <taxon>Tinamidae</taxon>
        <taxon>Nothoprocta</taxon>
    </lineage>
</organism>